<dbReference type="InterPro" id="IPR023996">
    <property type="entry name" value="TonB-dep_OMP_SusC/RagA"/>
</dbReference>
<keyword evidence="5 7" id="KW-0472">Membrane</keyword>
<evidence type="ECO:0000313" key="9">
    <source>
        <dbReference type="EMBL" id="MVT40924.1"/>
    </source>
</evidence>
<dbReference type="InterPro" id="IPR039426">
    <property type="entry name" value="TonB-dep_rcpt-like"/>
</dbReference>
<dbReference type="SUPFAM" id="SSF49464">
    <property type="entry name" value="Carboxypeptidase regulatory domain-like"/>
    <property type="match status" value="1"/>
</dbReference>
<comment type="caution">
    <text evidence="9">The sequence shown here is derived from an EMBL/GenBank/DDBJ whole genome shotgun (WGS) entry which is preliminary data.</text>
</comment>
<evidence type="ECO:0000256" key="5">
    <source>
        <dbReference type="ARBA" id="ARBA00023136"/>
    </source>
</evidence>
<dbReference type="NCBIfam" id="TIGR04057">
    <property type="entry name" value="SusC_RagA_signa"/>
    <property type="match status" value="1"/>
</dbReference>
<dbReference type="InterPro" id="IPR012910">
    <property type="entry name" value="Plug_dom"/>
</dbReference>
<dbReference type="InterPro" id="IPR008969">
    <property type="entry name" value="CarboxyPept-like_regulatory"/>
</dbReference>
<gene>
    <name evidence="9" type="ORF">GO495_10065</name>
</gene>
<dbReference type="Gene3D" id="2.170.130.10">
    <property type="entry name" value="TonB-dependent receptor, plug domain"/>
    <property type="match status" value="1"/>
</dbReference>
<dbReference type="GO" id="GO:0009279">
    <property type="term" value="C:cell outer membrane"/>
    <property type="evidence" value="ECO:0007669"/>
    <property type="project" value="UniProtKB-SubCell"/>
</dbReference>
<name>A0A6N8J7M0_9BACT</name>
<keyword evidence="6 7" id="KW-0998">Cell outer membrane</keyword>
<dbReference type="InterPro" id="IPR036942">
    <property type="entry name" value="Beta-barrel_TonB_sf"/>
</dbReference>
<comment type="subcellular location">
    <subcellularLocation>
        <location evidence="1 7">Cell outer membrane</location>
        <topology evidence="1 7">Multi-pass membrane protein</topology>
    </subcellularLocation>
</comment>
<dbReference type="EMBL" id="WRXO01000002">
    <property type="protein sequence ID" value="MVT40924.1"/>
    <property type="molecule type" value="Genomic_DNA"/>
</dbReference>
<evidence type="ECO:0000259" key="8">
    <source>
        <dbReference type="Pfam" id="PF07715"/>
    </source>
</evidence>
<comment type="similarity">
    <text evidence="7">Belongs to the TonB-dependent receptor family.</text>
</comment>
<keyword evidence="4 7" id="KW-0812">Transmembrane</keyword>
<dbReference type="SUPFAM" id="SSF56935">
    <property type="entry name" value="Porins"/>
    <property type="match status" value="1"/>
</dbReference>
<dbReference type="PROSITE" id="PS52016">
    <property type="entry name" value="TONB_DEPENDENT_REC_3"/>
    <property type="match status" value="1"/>
</dbReference>
<dbReference type="Pfam" id="PF07715">
    <property type="entry name" value="Plug"/>
    <property type="match status" value="1"/>
</dbReference>
<dbReference type="Gene3D" id="2.60.40.1120">
    <property type="entry name" value="Carboxypeptidase-like, regulatory domain"/>
    <property type="match status" value="1"/>
</dbReference>
<keyword evidence="10" id="KW-1185">Reference proteome</keyword>
<dbReference type="OrthoDB" id="9768177at2"/>
<dbReference type="Pfam" id="PF13715">
    <property type="entry name" value="CarbopepD_reg_2"/>
    <property type="match status" value="1"/>
</dbReference>
<keyword evidence="3 7" id="KW-1134">Transmembrane beta strand</keyword>
<sequence length="1155" mass="126974">MKGKSYFGKVCIAASFLIMSSLTGETRLFAQTIAPSNTNITLYARNKVLAAVMAEIAFKTNLNFHYDKAAIDVRKKVTLHCDKTTVSTVLNLLSAQTGFIFILRDDKIIISLSSPATKEEDSLLQTGPAIRRDITGMVMDAGGRPIPGVTILIKNTTKGVQSNDDGYFTIRTAEGEVLVFRSVGFLNKEVVAGGDNIIDVILQENIKGLSELVVTALGFTKSTRELSYSAGQLVSEDFSTVKDANVINSLSGKVAGVMINRSASGIGGSARVILRGNKSTRENQPLYVIDGVPMANFTPSQPTDIWGQSSGIVGSGGRDGGDGISNINPDDIASISILKGASAAALYGSQAANGVIMITTKKGNIGKGHINFSSDFTIEKPLLLPKLQYRYGQTVQPYKDDKDVLQPGSADSWGTKLSSPDHVTPFFNTGATLTNALSFSGGADKTQFYLSYSNTTNKGILPVNKLDKHTFNARVTGNLLDNKLSVDANISFLAQNALNRPSSGLYYNALTGLYTLPRGLDFDNYKHFEYFDTERNMPLQNWWNIHRDLGWTGQDDQQNPYWVLQRDQRVEGRYRAMASLGLKYQLREWLSLQLRGNFDKSYDQYELKAHAGTQQVLSPPNGRYTLEKETNTQLYGDMMLTVCRKLNEQLHLQAMLGASITDVKAHDRSLVSTNPTAATGLIYSNKFTVENIAGNAMDAQQSVERKQLQALFASAQLSLQNKIFLDLTGRNDWSSTFAFTPIKNKGYFYYSTGLSAIISDLIPMPPAINFAKARISYARAGNDIAAYVSKPARFILQTTGGVTRVNFNTKAPYPGIYLKPEDNRSLEAGAELRLLKDRISIDFTWYKNNNYQQYMEVRAPSGSGFLYYYLNLGNIQNKGIELSLSGTPLQSTRLRWTTAINTTVNHNKVVTLSSSNIPGAGPDNYYILTDFLTNMYGSFIKEGGAWGDIYTNKELYKNEKGQYVLDNQGNLITRNVFKKVGNPNPRLMLGWNNTLSYKQFSLSCLVDARFGGEVMSVTNSVLDNYGVSEASAKARDNGGVNINAVYEDGTAFTGKYDARKYYTAIGGRAGIGEMYMYDATNIRLRELSLTCQLPVKSRFISKMQIGLIAKNLCFFKLNAPFDPEISMSSGNGLQGIDVFGVSATRSMGANVKVVF</sequence>
<dbReference type="Proteomes" id="UP000468388">
    <property type="component" value="Unassembled WGS sequence"/>
</dbReference>
<evidence type="ECO:0000256" key="7">
    <source>
        <dbReference type="PROSITE-ProRule" id="PRU01360"/>
    </source>
</evidence>
<protein>
    <submittedName>
        <fullName evidence="9">SusC/RagA family TonB-linked outer membrane protein</fullName>
    </submittedName>
</protein>
<organism evidence="9 10">
    <name type="scientific">Chitinophaga oryziterrae</name>
    <dbReference type="NCBI Taxonomy" id="1031224"/>
    <lineage>
        <taxon>Bacteria</taxon>
        <taxon>Pseudomonadati</taxon>
        <taxon>Bacteroidota</taxon>
        <taxon>Chitinophagia</taxon>
        <taxon>Chitinophagales</taxon>
        <taxon>Chitinophagaceae</taxon>
        <taxon>Chitinophaga</taxon>
    </lineage>
</organism>
<evidence type="ECO:0000256" key="3">
    <source>
        <dbReference type="ARBA" id="ARBA00022452"/>
    </source>
</evidence>
<evidence type="ECO:0000313" key="10">
    <source>
        <dbReference type="Proteomes" id="UP000468388"/>
    </source>
</evidence>
<dbReference type="RefSeq" id="WP_157299553.1">
    <property type="nucleotide sequence ID" value="NZ_BAAAZB010000010.1"/>
</dbReference>
<dbReference type="InterPro" id="IPR037066">
    <property type="entry name" value="Plug_dom_sf"/>
</dbReference>
<dbReference type="AlphaFoldDB" id="A0A6N8J7M0"/>
<evidence type="ECO:0000256" key="1">
    <source>
        <dbReference type="ARBA" id="ARBA00004571"/>
    </source>
</evidence>
<keyword evidence="2 7" id="KW-0813">Transport</keyword>
<evidence type="ECO:0000256" key="2">
    <source>
        <dbReference type="ARBA" id="ARBA00022448"/>
    </source>
</evidence>
<feature type="domain" description="TonB-dependent receptor plug" evidence="8">
    <location>
        <begin position="224"/>
        <end position="355"/>
    </location>
</feature>
<evidence type="ECO:0000256" key="4">
    <source>
        <dbReference type="ARBA" id="ARBA00022692"/>
    </source>
</evidence>
<dbReference type="Gene3D" id="2.40.170.20">
    <property type="entry name" value="TonB-dependent receptor, beta-barrel domain"/>
    <property type="match status" value="1"/>
</dbReference>
<evidence type="ECO:0000256" key="6">
    <source>
        <dbReference type="ARBA" id="ARBA00023237"/>
    </source>
</evidence>
<proteinExistence type="inferred from homology"/>
<reference evidence="9 10" key="1">
    <citation type="submission" date="2019-12" db="EMBL/GenBank/DDBJ databases">
        <title>The draft genomic sequence of strain Chitinophaga oryziterrae JCM 16595.</title>
        <authorList>
            <person name="Zhang X."/>
        </authorList>
    </citation>
    <scope>NUCLEOTIDE SEQUENCE [LARGE SCALE GENOMIC DNA]</scope>
    <source>
        <strain evidence="9 10">JCM 16595</strain>
    </source>
</reference>
<dbReference type="InterPro" id="IPR023997">
    <property type="entry name" value="TonB-dep_OMP_SusC/RagA_CS"/>
</dbReference>
<accession>A0A6N8J7M0</accession>
<dbReference type="NCBIfam" id="TIGR04056">
    <property type="entry name" value="OMP_RagA_SusC"/>
    <property type="match status" value="1"/>
</dbReference>